<gene>
    <name evidence="2" type="ORF">BINO364_LOCUS7045</name>
</gene>
<dbReference type="EMBL" id="OV170222">
    <property type="protein sequence ID" value="CAH0720875.1"/>
    <property type="molecule type" value="Genomic_DNA"/>
</dbReference>
<feature type="non-terminal residue" evidence="2">
    <location>
        <position position="94"/>
    </location>
</feature>
<sequence length="94" mass="10067">MTVTECRRHLDPAGDPSHQTNTDTDVLLDRVLAGGRESGKASGAGLRGTRRGASGVWTYCDQGLAFVHPPQLGHARRVALPRAPNTQITVQNSH</sequence>
<evidence type="ECO:0000313" key="2">
    <source>
        <dbReference type="EMBL" id="CAH0720875.1"/>
    </source>
</evidence>
<feature type="region of interest" description="Disordered" evidence="1">
    <location>
        <begin position="1"/>
        <end position="24"/>
    </location>
</feature>
<reference evidence="2" key="1">
    <citation type="submission" date="2021-12" db="EMBL/GenBank/DDBJ databases">
        <authorList>
            <person name="Martin H S."/>
        </authorList>
    </citation>
    <scope>NUCLEOTIDE SEQUENCE</scope>
</reference>
<name>A0A8J9V6G3_9NEOP</name>
<evidence type="ECO:0000256" key="1">
    <source>
        <dbReference type="SAM" id="MobiDB-lite"/>
    </source>
</evidence>
<dbReference type="Proteomes" id="UP000838878">
    <property type="component" value="Chromosome 2"/>
</dbReference>
<organism evidence="2 3">
    <name type="scientific">Brenthis ino</name>
    <name type="common">lesser marbled fritillary</name>
    <dbReference type="NCBI Taxonomy" id="405034"/>
    <lineage>
        <taxon>Eukaryota</taxon>
        <taxon>Metazoa</taxon>
        <taxon>Ecdysozoa</taxon>
        <taxon>Arthropoda</taxon>
        <taxon>Hexapoda</taxon>
        <taxon>Insecta</taxon>
        <taxon>Pterygota</taxon>
        <taxon>Neoptera</taxon>
        <taxon>Endopterygota</taxon>
        <taxon>Lepidoptera</taxon>
        <taxon>Glossata</taxon>
        <taxon>Ditrysia</taxon>
        <taxon>Papilionoidea</taxon>
        <taxon>Nymphalidae</taxon>
        <taxon>Heliconiinae</taxon>
        <taxon>Argynnini</taxon>
        <taxon>Brenthis</taxon>
    </lineage>
</organism>
<keyword evidence="3" id="KW-1185">Reference proteome</keyword>
<proteinExistence type="predicted"/>
<feature type="compositionally biased region" description="Basic and acidic residues" evidence="1">
    <location>
        <begin position="1"/>
        <end position="12"/>
    </location>
</feature>
<accession>A0A8J9V6G3</accession>
<dbReference type="OrthoDB" id="7439641at2759"/>
<protein>
    <submittedName>
        <fullName evidence="2">Uncharacterized protein</fullName>
    </submittedName>
</protein>
<evidence type="ECO:0000313" key="3">
    <source>
        <dbReference type="Proteomes" id="UP000838878"/>
    </source>
</evidence>
<dbReference type="AlphaFoldDB" id="A0A8J9V6G3"/>